<feature type="domain" description="Bacterial Ig-like" evidence="1">
    <location>
        <begin position="47"/>
        <end position="157"/>
    </location>
</feature>
<protein>
    <recommendedName>
        <fullName evidence="1">Bacterial Ig-like domain-containing protein</fullName>
    </recommendedName>
</protein>
<dbReference type="RefSeq" id="WP_077589338.1">
    <property type="nucleotide sequence ID" value="NZ_CP019640.1"/>
</dbReference>
<dbReference type="InterPro" id="IPR046878">
    <property type="entry name" value="Big_14"/>
</dbReference>
<dbReference type="EMBL" id="CP019640">
    <property type="protein sequence ID" value="AQQ53444.1"/>
    <property type="molecule type" value="Genomic_DNA"/>
</dbReference>
<accession>A0A1Q2KZ93</accession>
<dbReference type="PROSITE" id="PS51257">
    <property type="entry name" value="PROKAR_LIPOPROTEIN"/>
    <property type="match status" value="1"/>
</dbReference>
<keyword evidence="3" id="KW-1185">Reference proteome</keyword>
<organism evidence="2 3">
    <name type="scientific">Planococcus lenghuensis</name>
    <dbReference type="NCBI Taxonomy" id="2213202"/>
    <lineage>
        <taxon>Bacteria</taxon>
        <taxon>Bacillati</taxon>
        <taxon>Bacillota</taxon>
        <taxon>Bacilli</taxon>
        <taxon>Bacillales</taxon>
        <taxon>Caryophanaceae</taxon>
        <taxon>Planococcus</taxon>
    </lineage>
</organism>
<dbReference type="OrthoDB" id="2085239at2"/>
<reference evidence="2 3" key="1">
    <citation type="submission" date="2017-02" db="EMBL/GenBank/DDBJ databases">
        <title>The complete genomic sequence of a novel cold adapted crude oil-degrading bacterium Planococcus qaidamina Y42.</title>
        <authorList>
            <person name="Yang R."/>
        </authorList>
    </citation>
    <scope>NUCLEOTIDE SEQUENCE [LARGE SCALE GENOMIC DNA]</scope>
    <source>
        <strain evidence="2 3">Y42</strain>
    </source>
</reference>
<sequence length="161" mass="17956">MKGLIIVILTVIGIIILSACTEKGGEEGILAEPSRLSDNLPNNYSSQEVSFVISTNSEPVKAPARDLFLEITNTGAQPIEYEPGVFYEKMVDGNWHRVLDDNNSVYADILYVIPSGETDKLNLPLENFEHRFSEGTYRIIKTFEVSDKEKVTLSVQFIVEG</sequence>
<proteinExistence type="predicted"/>
<gene>
    <name evidence="2" type="ORF">B0X71_10400</name>
</gene>
<dbReference type="AlphaFoldDB" id="A0A1Q2KZ93"/>
<evidence type="ECO:0000313" key="2">
    <source>
        <dbReference type="EMBL" id="AQQ53444.1"/>
    </source>
</evidence>
<dbReference type="KEGG" id="pmar:B0X71_10400"/>
<evidence type="ECO:0000313" key="3">
    <source>
        <dbReference type="Proteomes" id="UP000188184"/>
    </source>
</evidence>
<dbReference type="Proteomes" id="UP000188184">
    <property type="component" value="Chromosome"/>
</dbReference>
<dbReference type="Pfam" id="PF20251">
    <property type="entry name" value="Big_14"/>
    <property type="match status" value="1"/>
</dbReference>
<evidence type="ECO:0000259" key="1">
    <source>
        <dbReference type="Pfam" id="PF20251"/>
    </source>
</evidence>
<name>A0A1Q2KZ93_9BACL</name>